<feature type="compositionally biased region" description="Low complexity" evidence="7">
    <location>
        <begin position="187"/>
        <end position="235"/>
    </location>
</feature>
<keyword evidence="8" id="KW-1133">Transmembrane helix</keyword>
<dbReference type="Proteomes" id="UP000236754">
    <property type="component" value="Unassembled WGS sequence"/>
</dbReference>
<dbReference type="CDD" id="cd14014">
    <property type="entry name" value="STKc_PknB_like"/>
    <property type="match status" value="1"/>
</dbReference>
<keyword evidence="2 10" id="KW-0723">Serine/threonine-protein kinase</keyword>
<keyword evidence="6" id="KW-0067">ATP-binding</keyword>
<organism evidence="10 11">
    <name type="scientific">Actinacidiphila yanglinensis</name>
    <dbReference type="NCBI Taxonomy" id="310779"/>
    <lineage>
        <taxon>Bacteria</taxon>
        <taxon>Bacillati</taxon>
        <taxon>Actinomycetota</taxon>
        <taxon>Actinomycetes</taxon>
        <taxon>Kitasatosporales</taxon>
        <taxon>Streptomycetaceae</taxon>
        <taxon>Actinacidiphila</taxon>
    </lineage>
</organism>
<gene>
    <name evidence="10" type="ORF">SAMN05216223_104130</name>
</gene>
<evidence type="ECO:0000256" key="2">
    <source>
        <dbReference type="ARBA" id="ARBA00022527"/>
    </source>
</evidence>
<dbReference type="PANTHER" id="PTHR43289">
    <property type="entry name" value="MITOGEN-ACTIVATED PROTEIN KINASE KINASE KINASE 20-RELATED"/>
    <property type="match status" value="1"/>
</dbReference>
<dbReference type="Gene3D" id="1.10.510.10">
    <property type="entry name" value="Transferase(Phosphotransferase) domain 1"/>
    <property type="match status" value="1"/>
</dbReference>
<sequence length="828" mass="81849">MDDHDGKGADAGIPGGDGKAAAAPKAAAPGRPLAKPAVRPPARPAARKSAPRNAKAGTAASEAAPDRKPEPEANDATVELRVVQAESPQPTEPEEPAAPTEPAENAEAGEPAAAPRSTPGPQEPKTAGTRLPAQGKRKTAAAGPATRGPKATPNRSVPRQRTAGATEGTGKAAGPKGAAPAEPPKPAQSEAAQPKTAQRKAAQPTTAPPTAAGKPAVKTTKQQPSPEAAPQSPAADGTSPDGPTAKPPVTVESPAQGASGEPTAPQPAPGDGTWQVPGYLHESDLGAGPCGRTVRARSEADGTAVAITYLSPELAEDPAFREAFPAEAERLAALESPYVARLYAFVADGPHAAVVREPVEGAGLDALLRESGPASPEAALAVLKGSLRGLAAVHEAGVVHGAAHEPANVVVGADGGVHLVEVGVAARGADSGVPEGAAPYTAPERWAGAPAAPASDLYAATAVFHAHLTGAPPYQGGTADELASLHAEAPVPADRVPEPVRSLVVRGLAKVPAERHQSAADFAVELEAVAVAAYGEDWEERGRAELGALAAPLLAAAAAEEADPATAPAATVAAPLPPPAPQAAPAYSGTGAGAGIGEGVDGAEREPRFGRRGKILALAVAAVLVAGALTVTAVATGGKHDAAAADPTPTATVSPTASPAATSASPSAAPTASPTATTPSPTATSAAPSTTPASTPSTAPTTAAATHKAAPPKLPKPPAGSHVTSVAVTGFECSPDGRTASATVSVRYDGTTGGTLHATWWRSANGTPQGAITMTSPQAGHFPKGSTSFTFTDKLSFTPDPAHPYIGLSVSTDPAAKFGDHSFRAGCR</sequence>
<dbReference type="OrthoDB" id="4716121at2"/>
<feature type="compositionally biased region" description="Low complexity" evidence="7">
    <location>
        <begin position="162"/>
        <end position="180"/>
    </location>
</feature>
<evidence type="ECO:0000256" key="3">
    <source>
        <dbReference type="ARBA" id="ARBA00022679"/>
    </source>
</evidence>
<evidence type="ECO:0000256" key="8">
    <source>
        <dbReference type="SAM" id="Phobius"/>
    </source>
</evidence>
<reference evidence="10 11" key="1">
    <citation type="submission" date="2016-10" db="EMBL/GenBank/DDBJ databases">
        <authorList>
            <person name="de Groot N.N."/>
        </authorList>
    </citation>
    <scope>NUCLEOTIDE SEQUENCE [LARGE SCALE GENOMIC DNA]</scope>
    <source>
        <strain evidence="10 11">CGMCC 4.2023</strain>
    </source>
</reference>
<keyword evidence="4" id="KW-0547">Nucleotide-binding</keyword>
<keyword evidence="11" id="KW-1185">Reference proteome</keyword>
<evidence type="ECO:0000256" key="5">
    <source>
        <dbReference type="ARBA" id="ARBA00022777"/>
    </source>
</evidence>
<feature type="compositionally biased region" description="Low complexity" evidence="7">
    <location>
        <begin position="97"/>
        <end position="115"/>
    </location>
</feature>
<proteinExistence type="predicted"/>
<evidence type="ECO:0000256" key="7">
    <source>
        <dbReference type="SAM" id="MobiDB-lite"/>
    </source>
</evidence>
<feature type="region of interest" description="Disordered" evidence="7">
    <location>
        <begin position="1"/>
        <end position="285"/>
    </location>
</feature>
<dbReference type="PANTHER" id="PTHR43289:SF6">
    <property type="entry name" value="SERINE_THREONINE-PROTEIN KINASE NEKL-3"/>
    <property type="match status" value="1"/>
</dbReference>
<dbReference type="InterPro" id="IPR011009">
    <property type="entry name" value="Kinase-like_dom_sf"/>
</dbReference>
<protein>
    <recommendedName>
        <fullName evidence="1">non-specific serine/threonine protein kinase</fullName>
        <ecNumber evidence="1">2.7.11.1</ecNumber>
    </recommendedName>
</protein>
<feature type="domain" description="Protein kinase" evidence="9">
    <location>
        <begin position="279"/>
        <end position="529"/>
    </location>
</feature>
<dbReference type="InterPro" id="IPR000719">
    <property type="entry name" value="Prot_kinase_dom"/>
</dbReference>
<evidence type="ECO:0000313" key="10">
    <source>
        <dbReference type="EMBL" id="SEG27125.1"/>
    </source>
</evidence>
<dbReference type="EC" id="2.7.11.1" evidence="1"/>
<feature type="compositionally biased region" description="Low complexity" evidence="7">
    <location>
        <begin position="644"/>
        <end position="711"/>
    </location>
</feature>
<feature type="transmembrane region" description="Helical" evidence="8">
    <location>
        <begin position="615"/>
        <end position="635"/>
    </location>
</feature>
<evidence type="ECO:0000256" key="6">
    <source>
        <dbReference type="ARBA" id="ARBA00022840"/>
    </source>
</evidence>
<evidence type="ECO:0000256" key="1">
    <source>
        <dbReference type="ARBA" id="ARBA00012513"/>
    </source>
</evidence>
<feature type="compositionally biased region" description="Low complexity" evidence="7">
    <location>
        <begin position="19"/>
        <end position="37"/>
    </location>
</feature>
<evidence type="ECO:0000256" key="4">
    <source>
        <dbReference type="ARBA" id="ARBA00022741"/>
    </source>
</evidence>
<dbReference type="SMART" id="SM00220">
    <property type="entry name" value="S_TKc"/>
    <property type="match status" value="1"/>
</dbReference>
<feature type="region of interest" description="Disordered" evidence="7">
    <location>
        <begin position="568"/>
        <end position="590"/>
    </location>
</feature>
<evidence type="ECO:0000313" key="11">
    <source>
        <dbReference type="Proteomes" id="UP000236754"/>
    </source>
</evidence>
<dbReference type="SUPFAM" id="SSF56112">
    <property type="entry name" value="Protein kinase-like (PK-like)"/>
    <property type="match status" value="1"/>
</dbReference>
<dbReference type="GO" id="GO:0004674">
    <property type="term" value="F:protein serine/threonine kinase activity"/>
    <property type="evidence" value="ECO:0007669"/>
    <property type="project" value="UniProtKB-KW"/>
</dbReference>
<dbReference type="AlphaFoldDB" id="A0A1H5YUJ6"/>
<keyword evidence="5 10" id="KW-0418">Kinase</keyword>
<keyword evidence="8" id="KW-0472">Membrane</keyword>
<dbReference type="RefSeq" id="WP_160145009.1">
    <property type="nucleotide sequence ID" value="NZ_FNVU01000004.1"/>
</dbReference>
<dbReference type="Gene3D" id="3.30.200.20">
    <property type="entry name" value="Phosphorylase Kinase, domain 1"/>
    <property type="match status" value="1"/>
</dbReference>
<accession>A0A1H5YUJ6</accession>
<dbReference type="EMBL" id="FNVU01000004">
    <property type="protein sequence ID" value="SEG27125.1"/>
    <property type="molecule type" value="Genomic_DNA"/>
</dbReference>
<feature type="region of interest" description="Disordered" evidence="7">
    <location>
        <begin position="640"/>
        <end position="723"/>
    </location>
</feature>
<keyword evidence="8" id="KW-0812">Transmembrane</keyword>
<dbReference type="GO" id="GO:0005524">
    <property type="term" value="F:ATP binding"/>
    <property type="evidence" value="ECO:0007669"/>
    <property type="project" value="UniProtKB-KW"/>
</dbReference>
<dbReference type="PROSITE" id="PS50011">
    <property type="entry name" value="PROTEIN_KINASE_DOM"/>
    <property type="match status" value="1"/>
</dbReference>
<dbReference type="Pfam" id="PF00069">
    <property type="entry name" value="Pkinase"/>
    <property type="match status" value="1"/>
</dbReference>
<evidence type="ECO:0000259" key="9">
    <source>
        <dbReference type="PROSITE" id="PS50011"/>
    </source>
</evidence>
<keyword evidence="3" id="KW-0808">Transferase</keyword>
<name>A0A1H5YUJ6_9ACTN</name>